<dbReference type="STRING" id="395963.Bind_2361"/>
<name>B2IHT0_BEII9</name>
<dbReference type="Pfam" id="PF00805">
    <property type="entry name" value="Pentapeptide"/>
    <property type="match status" value="1"/>
</dbReference>
<protein>
    <recommendedName>
        <fullName evidence="3">Pentapeptide repeat-containing protein</fullName>
    </recommendedName>
</protein>
<sequence>MGETPQIFSHRIITQEDLPAVDGPPAWTFEYCDLRNLNFEDMDLSQVKFIHCRIYRCSFSRGIFGAAYAYAAFIDCGFYNARWHQDPTRNAIIEALYNLTETYTRQSAVDSFFALLPILRDPPDPYDLCAAAARRLEIYDEFKAILALTLG</sequence>
<evidence type="ECO:0008006" key="3">
    <source>
        <dbReference type="Google" id="ProtNLM"/>
    </source>
</evidence>
<dbReference type="Gene3D" id="2.160.20.80">
    <property type="entry name" value="E3 ubiquitin-protein ligase SopA"/>
    <property type="match status" value="1"/>
</dbReference>
<dbReference type="SUPFAM" id="SSF141571">
    <property type="entry name" value="Pentapeptide repeat-like"/>
    <property type="match status" value="1"/>
</dbReference>
<dbReference type="InterPro" id="IPR001646">
    <property type="entry name" value="5peptide_repeat"/>
</dbReference>
<keyword evidence="2" id="KW-1185">Reference proteome</keyword>
<accession>B2IHT0</accession>
<dbReference type="AlphaFoldDB" id="B2IHT0"/>
<dbReference type="HOGENOM" id="CLU_1727768_0_0_5"/>
<dbReference type="RefSeq" id="WP_012385326.1">
    <property type="nucleotide sequence ID" value="NC_010581.1"/>
</dbReference>
<gene>
    <name evidence="1" type="ordered locus">Bind_2361</name>
</gene>
<reference evidence="1 2" key="2">
    <citation type="journal article" date="2010" name="J. Bacteriol.">
        <title>Complete genome sequence of Beijerinckia indica subsp. indica.</title>
        <authorList>
            <person name="Tamas I."/>
            <person name="Dedysh S.N."/>
            <person name="Liesack W."/>
            <person name="Stott M.B."/>
            <person name="Alam M."/>
            <person name="Murrell J.C."/>
            <person name="Dunfield P.F."/>
        </authorList>
    </citation>
    <scope>NUCLEOTIDE SEQUENCE [LARGE SCALE GENOMIC DNA]</scope>
    <source>
        <strain evidence="2">ATCC 9039 / DSM 1715 / NCIMB 8712</strain>
    </source>
</reference>
<proteinExistence type="predicted"/>
<dbReference type="KEGG" id="bid:Bind_2361"/>
<dbReference type="OrthoDB" id="67652at2"/>
<dbReference type="EMBL" id="CP001016">
    <property type="protein sequence ID" value="ACB95973.1"/>
    <property type="molecule type" value="Genomic_DNA"/>
</dbReference>
<organism evidence="1 2">
    <name type="scientific">Beijerinckia indica subsp. indica (strain ATCC 9039 / DSM 1715 / NCIMB 8712)</name>
    <dbReference type="NCBI Taxonomy" id="395963"/>
    <lineage>
        <taxon>Bacteria</taxon>
        <taxon>Pseudomonadati</taxon>
        <taxon>Pseudomonadota</taxon>
        <taxon>Alphaproteobacteria</taxon>
        <taxon>Hyphomicrobiales</taxon>
        <taxon>Beijerinckiaceae</taxon>
        <taxon>Beijerinckia</taxon>
    </lineage>
</organism>
<evidence type="ECO:0000313" key="1">
    <source>
        <dbReference type="EMBL" id="ACB95973.1"/>
    </source>
</evidence>
<evidence type="ECO:0000313" key="2">
    <source>
        <dbReference type="Proteomes" id="UP000001695"/>
    </source>
</evidence>
<dbReference type="Proteomes" id="UP000001695">
    <property type="component" value="Chromosome"/>
</dbReference>
<reference evidence="2" key="1">
    <citation type="submission" date="2008-03" db="EMBL/GenBank/DDBJ databases">
        <title>Complete sequence of chromosome of Beijerinckia indica subsp. indica ATCC 9039.</title>
        <authorList>
            <consortium name="US DOE Joint Genome Institute"/>
            <person name="Copeland A."/>
            <person name="Lucas S."/>
            <person name="Lapidus A."/>
            <person name="Glavina del Rio T."/>
            <person name="Dalin E."/>
            <person name="Tice H."/>
            <person name="Bruce D."/>
            <person name="Goodwin L."/>
            <person name="Pitluck S."/>
            <person name="LaButti K."/>
            <person name="Schmutz J."/>
            <person name="Larimer F."/>
            <person name="Land M."/>
            <person name="Hauser L."/>
            <person name="Kyrpides N."/>
            <person name="Mikhailova N."/>
            <person name="Dunfield P.F."/>
            <person name="Dedysh S.N."/>
            <person name="Liesack W."/>
            <person name="Saw J.H."/>
            <person name="Alam M."/>
            <person name="Chen Y."/>
            <person name="Murrell J.C."/>
            <person name="Richardson P."/>
        </authorList>
    </citation>
    <scope>NUCLEOTIDE SEQUENCE [LARGE SCALE GENOMIC DNA]</scope>
    <source>
        <strain evidence="2">ATCC 9039 / DSM 1715 / NCIMB 8712</strain>
    </source>
</reference>